<reference evidence="2" key="1">
    <citation type="submission" date="2023-08" db="EMBL/GenBank/DDBJ databases">
        <authorList>
            <person name="Alioto T."/>
            <person name="Alioto T."/>
            <person name="Gomez Garrido J."/>
        </authorList>
    </citation>
    <scope>NUCLEOTIDE SEQUENCE</scope>
</reference>
<evidence type="ECO:0000313" key="2">
    <source>
        <dbReference type="EMBL" id="CAJ1073242.1"/>
    </source>
</evidence>
<sequence>MHRARSPEMLLLLLKLVTDCSIRHGHPLIRPSYNYTTPLRRCVRKEESLGWVSLLPVDRRAAAGCVSVCVEGPGEYRRR</sequence>
<proteinExistence type="predicted"/>
<protein>
    <recommendedName>
        <fullName evidence="4">Secreted protein</fullName>
    </recommendedName>
</protein>
<name>A0AAV1GIC8_XYRNO</name>
<feature type="signal peptide" evidence="1">
    <location>
        <begin position="1"/>
        <end position="22"/>
    </location>
</feature>
<dbReference type="EMBL" id="OY660878">
    <property type="protein sequence ID" value="CAJ1073242.1"/>
    <property type="molecule type" value="Genomic_DNA"/>
</dbReference>
<evidence type="ECO:0000313" key="3">
    <source>
        <dbReference type="Proteomes" id="UP001178508"/>
    </source>
</evidence>
<accession>A0AAV1GIC8</accession>
<feature type="chain" id="PRO_5043863903" description="Secreted protein" evidence="1">
    <location>
        <begin position="23"/>
        <end position="79"/>
    </location>
</feature>
<keyword evidence="3" id="KW-1185">Reference proteome</keyword>
<dbReference type="AlphaFoldDB" id="A0AAV1GIC8"/>
<organism evidence="2 3">
    <name type="scientific">Xyrichtys novacula</name>
    <name type="common">Pearly razorfish</name>
    <name type="synonym">Hemipteronotus novacula</name>
    <dbReference type="NCBI Taxonomy" id="13765"/>
    <lineage>
        <taxon>Eukaryota</taxon>
        <taxon>Metazoa</taxon>
        <taxon>Chordata</taxon>
        <taxon>Craniata</taxon>
        <taxon>Vertebrata</taxon>
        <taxon>Euteleostomi</taxon>
        <taxon>Actinopterygii</taxon>
        <taxon>Neopterygii</taxon>
        <taxon>Teleostei</taxon>
        <taxon>Neoteleostei</taxon>
        <taxon>Acanthomorphata</taxon>
        <taxon>Eupercaria</taxon>
        <taxon>Labriformes</taxon>
        <taxon>Labridae</taxon>
        <taxon>Xyrichtys</taxon>
    </lineage>
</organism>
<dbReference type="Proteomes" id="UP001178508">
    <property type="component" value="Chromosome 15"/>
</dbReference>
<evidence type="ECO:0000256" key="1">
    <source>
        <dbReference type="SAM" id="SignalP"/>
    </source>
</evidence>
<evidence type="ECO:0008006" key="4">
    <source>
        <dbReference type="Google" id="ProtNLM"/>
    </source>
</evidence>
<gene>
    <name evidence="2" type="ORF">XNOV1_A000535</name>
</gene>
<keyword evidence="1" id="KW-0732">Signal</keyword>